<protein>
    <submittedName>
        <fullName evidence="1">Uncharacterized protein</fullName>
    </submittedName>
</protein>
<sequence>MGAARAYRRDCLGSALAFAAELVFCHSPRFYSRYFTAEIALMRLGFRR</sequence>
<evidence type="ECO:0000313" key="1">
    <source>
        <dbReference type="EMBL" id="EEV18520.1"/>
    </source>
</evidence>
<reference evidence="1 2" key="1">
    <citation type="submission" date="2009-07" db="EMBL/GenBank/DDBJ databases">
        <authorList>
            <person name="Madupu R."/>
            <person name="Sebastian Y."/>
            <person name="Durkin A.S."/>
            <person name="Torralba M."/>
            <person name="Methe B."/>
            <person name="Sutton G.G."/>
            <person name="Strausberg R.L."/>
            <person name="Nelson K.E."/>
        </authorList>
    </citation>
    <scope>NUCLEOTIDE SEQUENCE [LARGE SCALE GENOMIC DNA]</scope>
    <source>
        <strain evidence="1 2">RM3268</strain>
    </source>
</reference>
<comment type="caution">
    <text evidence="1">The sequence shown here is derived from an EMBL/GenBank/DDBJ whole genome shotgun (WGS) entry which is preliminary data.</text>
</comment>
<gene>
    <name evidence="1" type="ORF">CAMGR0001_2531</name>
</gene>
<proteinExistence type="predicted"/>
<evidence type="ECO:0000313" key="2">
    <source>
        <dbReference type="Proteomes" id="UP000005709"/>
    </source>
</evidence>
<dbReference type="AlphaFoldDB" id="C8PEP2"/>
<organism evidence="1 2">
    <name type="scientific">Campylobacter gracilis RM3268</name>
    <dbReference type="NCBI Taxonomy" id="553220"/>
    <lineage>
        <taxon>Bacteria</taxon>
        <taxon>Pseudomonadati</taxon>
        <taxon>Campylobacterota</taxon>
        <taxon>Epsilonproteobacteria</taxon>
        <taxon>Campylobacterales</taxon>
        <taxon>Campylobacteraceae</taxon>
        <taxon>Campylobacter</taxon>
    </lineage>
</organism>
<dbReference type="EMBL" id="ACYG01000009">
    <property type="protein sequence ID" value="EEV18520.1"/>
    <property type="molecule type" value="Genomic_DNA"/>
</dbReference>
<dbReference type="Proteomes" id="UP000005709">
    <property type="component" value="Unassembled WGS sequence"/>
</dbReference>
<keyword evidence="2" id="KW-1185">Reference proteome</keyword>
<name>C8PEP2_9BACT</name>
<accession>C8PEP2</accession>